<dbReference type="GO" id="GO:0005643">
    <property type="term" value="C:nuclear pore"/>
    <property type="evidence" value="ECO:0007669"/>
    <property type="project" value="InterPro"/>
</dbReference>
<reference evidence="6" key="1">
    <citation type="submission" date="2021-12" db="EMBL/GenBank/DDBJ databases">
        <title>Prjna785345.</title>
        <authorList>
            <person name="Rujirawat T."/>
            <person name="Krajaejun T."/>
        </authorList>
    </citation>
    <scope>NUCLEOTIDE SEQUENCE</scope>
    <source>
        <strain evidence="6">Pi057C3</strain>
    </source>
</reference>
<dbReference type="Pfam" id="PF11894">
    <property type="entry name" value="Nup192"/>
    <property type="match status" value="2"/>
</dbReference>
<feature type="compositionally biased region" description="Polar residues" evidence="5">
    <location>
        <begin position="1065"/>
        <end position="1074"/>
    </location>
</feature>
<dbReference type="InterPro" id="IPR021827">
    <property type="entry name" value="Nup186/Nup192/Nup205"/>
</dbReference>
<dbReference type="Proteomes" id="UP001209570">
    <property type="component" value="Unassembled WGS sequence"/>
</dbReference>
<comment type="subcellular location">
    <subcellularLocation>
        <location evidence="1">Nucleus</location>
    </subcellularLocation>
</comment>
<feature type="region of interest" description="Disordered" evidence="5">
    <location>
        <begin position="888"/>
        <end position="912"/>
    </location>
</feature>
<evidence type="ECO:0000256" key="3">
    <source>
        <dbReference type="ARBA" id="ARBA00022448"/>
    </source>
</evidence>
<sequence length="2101" mass="230568">MAALVLPDEPELVFRQLHHDLHAFASHTMDDDDALAFMTRLLGHESDFLAPVALPPAQASERQALQREGSVTVAGKRVHVSQRIQQEILQMSDEFKVSEARCLELWFLASDAAKREWIERVDQLPQNAIAGSIPAAARHFLVSEVESKLNLLKELMRLRFDDRLDKRRRQFVLSYTNKLLSEQLLIKLLDACESQLPKLMEITPLQQAVSYWHDLVAGCVLFIVSSVRVLPAEVEKLVSVMKALCARLNTVVAKVSPHIVNLTSFSQLFESGSLAGTSPEGVVKQVSCMLRAMTTIQVALLVVFLDQRADRIDRETGDVVAEHPLSAASQASTVRTLHRVIFDEQWEQSTFQGVSMLGWAGFLAHQVGDESAAIHNSSSVAAASGNVFAEVEAVPRVVKAALEKQVFTTLSSLLLKYLPDAKHDPLLYRIFERQLESLLINYSSRLMVDVPTVADQAAIAQMQAESDGEIASWEGDCLENIVEFAIALCQRDPQFPRKFWPSEELHSEKLQSDDASDSDSCHDFLIACRDVAQKNPSCLASYLQLVAAAADGVDCAQLAFHHIKQNPAVLSWDHFFAVMNKYQRLLTEAERPANASGSNGFAMLGASAASNGSNPADGRSGVAGPRFIRPKELEALEAIQSVMQAVVQDQQLALIFFHNHDWSPIQTFVSFLQCRVPSSLKGELMKTLSFFAQVPEVAPFVWRQMDALQILRTTPDAAVYGLEDISYELEHYESMNRRYPATRGFLLLLNELFDNPHAWGSFEGDGRIAAIQFYFDHVLEKVFLKFDLRKYEFDAEKWTLVHSVLAIFKKILHQRHGSASLAEGSLAFQLLQRLLSGSAVLDKLFYILSTDGGVDSLESTATNVHLEHAFFFCLEHAKRQTELTHGAMQFSSDNNGSSASSGSRANRRKQPFARDAAWQPQVGVASPRERCVRYALELLVLVLEKDTQFVNAEATRRSLGGRAQVEMLHSILFRHRADFVNVVQYVKYTKSAYIPRLSVTILRNVSARVAGHALVELLVDSGASGEIMQGYMNRLLNVYDDTHDEDDEDDGAIGGSDHDAAVANAPNTTGSVKFQTPKKRRRRSSAASTSLPLATAGGSSVSSAHAIRATILDLLLENLSKPAPNVAHLLLGVLNGESTLHRSTGLLHSGLDVVLTLLGTAEFGTETPALAQRCHQIVYLLVSHESSSLAVVPVLEDSRYEFFSTQLNLFNDVYHLKRRRSVRDAIAELKMRGWFFKALAVYLHVALQREPPQMKTVNRLMAQLLLSGDRQQRMLLVRLLHESSFELAPPDVPSNPQAVALAEQATRAIDADGCLFKWLQIDVERFCEALQSSDLDTSANGSATASSFKRLRSDIHGGAVSNADALLQWAIQWNEYSERVAAESHALNSLRELIEVIVLDYLNVPASSDDLESGVAWQGLDAIASSEVRVELVNSVASAVLVKLTDRAHSAAPLVEVAAKLLLLLFSELRPSLGAMAASASHRQHSASYVDLLLRAVCHTAQATGNAVAAQNARTILYSCIVNVLSAMDDSGASNLGELRSATSTSDALLFALPSSLSASAANVLDLMCRDASEGGDVLSMALAVAGLEAMVVSNGVAVSKLLRERGYLLHFIALFRQLSEMDAALDQESRAAIDSAAAKHKSKAMALPHGVDASTIGTIYECFLSLFARVASTSEGAIALLEGGLVRAFAELRNLPSRRPRLVVPGGENGASGVHPSAPQAAALQRAEAMYGRKWLPIVRLVSALCATLPQNRTLAQQVLRLFASHRKLFTDCLKLAPHDRPSLSLLREVAHTTFVLRYVSQFGDLVAQEVTVSKWEKITQNVLRIFLLYGSEVTPTAEDDDEQMTDDSSSVWWQRTVPSAASELRDDSVPRLRLSVALEDALLERGGGDVLGLVRLSVFGEAKLYTARMIVCNAVAICSNRMLQSVDGGAQLLPGKNVLLAIAGTKKTTTSNAFKFPNSDAVDRRAFAASFDPLWSETPALSEFAVRLGVATNALDAATRVTKELGELPTGMRISEQDAEDLAKLQSLLEYQADSLTFVIENMTIVLLTHLTHYMNHHVDVTKGYVQQLLSQVLQTLSHVEGNAFVHALARRLRELTTK</sequence>
<keyword evidence="4" id="KW-0539">Nucleus</keyword>
<gene>
    <name evidence="6" type="ORF">P43SY_007785</name>
</gene>
<name>A0AAD5LKL3_PYTIN</name>
<proteinExistence type="inferred from homology"/>
<evidence type="ECO:0000256" key="1">
    <source>
        <dbReference type="ARBA" id="ARBA00004123"/>
    </source>
</evidence>
<dbReference type="PANTHER" id="PTHR31344:SF0">
    <property type="entry name" value="NUCLEAR PORE COMPLEX PROTEIN NUP205"/>
    <property type="match status" value="1"/>
</dbReference>
<feature type="compositionally biased region" description="Low complexity" evidence="5">
    <location>
        <begin position="1085"/>
        <end position="1096"/>
    </location>
</feature>
<keyword evidence="7" id="KW-1185">Reference proteome</keyword>
<evidence type="ECO:0000256" key="5">
    <source>
        <dbReference type="SAM" id="MobiDB-lite"/>
    </source>
</evidence>
<protein>
    <submittedName>
        <fullName evidence="6">Uncharacterized protein</fullName>
    </submittedName>
</protein>
<dbReference type="PANTHER" id="PTHR31344">
    <property type="entry name" value="NUCLEAR PORE COMPLEX PROTEIN NUP205"/>
    <property type="match status" value="1"/>
</dbReference>
<evidence type="ECO:0000313" key="6">
    <source>
        <dbReference type="EMBL" id="KAJ0401851.1"/>
    </source>
</evidence>
<comment type="similarity">
    <text evidence="2">Belongs to the NUP186/NUP192/NUP205 family.</text>
</comment>
<accession>A0AAD5LKL3</accession>
<dbReference type="EMBL" id="JAKCXM010000116">
    <property type="protein sequence ID" value="KAJ0401851.1"/>
    <property type="molecule type" value="Genomic_DNA"/>
</dbReference>
<comment type="caution">
    <text evidence="6">The sequence shown here is derived from an EMBL/GenBank/DDBJ whole genome shotgun (WGS) entry which is preliminary data.</text>
</comment>
<feature type="region of interest" description="Disordered" evidence="5">
    <location>
        <begin position="1043"/>
        <end position="1098"/>
    </location>
</feature>
<organism evidence="6 7">
    <name type="scientific">Pythium insidiosum</name>
    <name type="common">Pythiosis disease agent</name>
    <dbReference type="NCBI Taxonomy" id="114742"/>
    <lineage>
        <taxon>Eukaryota</taxon>
        <taxon>Sar</taxon>
        <taxon>Stramenopiles</taxon>
        <taxon>Oomycota</taxon>
        <taxon>Peronosporomycetes</taxon>
        <taxon>Pythiales</taxon>
        <taxon>Pythiaceae</taxon>
        <taxon>Pythium</taxon>
    </lineage>
</organism>
<evidence type="ECO:0000256" key="4">
    <source>
        <dbReference type="ARBA" id="ARBA00023242"/>
    </source>
</evidence>
<evidence type="ECO:0000313" key="7">
    <source>
        <dbReference type="Proteomes" id="UP001209570"/>
    </source>
</evidence>
<keyword evidence="3" id="KW-0813">Transport</keyword>
<feature type="compositionally biased region" description="Low complexity" evidence="5">
    <location>
        <begin position="891"/>
        <end position="904"/>
    </location>
</feature>
<evidence type="ECO:0000256" key="2">
    <source>
        <dbReference type="ARBA" id="ARBA00005892"/>
    </source>
</evidence>